<evidence type="ECO:0008006" key="4">
    <source>
        <dbReference type="Google" id="ProtNLM"/>
    </source>
</evidence>
<dbReference type="PIRSF" id="PIRSF017393">
    <property type="entry name" value="MTase_SAV2177"/>
    <property type="match status" value="1"/>
</dbReference>
<feature type="compositionally biased region" description="Basic and acidic residues" evidence="1">
    <location>
        <begin position="241"/>
        <end position="252"/>
    </location>
</feature>
<protein>
    <recommendedName>
        <fullName evidence="4">SAM-dependent methyltransferase</fullName>
    </recommendedName>
</protein>
<dbReference type="EMBL" id="VWPH01000011">
    <property type="protein sequence ID" value="KAA5830189.1"/>
    <property type="molecule type" value="Genomic_DNA"/>
</dbReference>
<dbReference type="InterPro" id="IPR029063">
    <property type="entry name" value="SAM-dependent_MTases_sf"/>
</dbReference>
<accession>A0A5M7BKH9</accession>
<dbReference type="OrthoDB" id="3664292at2"/>
<reference evidence="2 3" key="1">
    <citation type="submission" date="2019-09" db="EMBL/GenBank/DDBJ databases">
        <title>Draft genome sequence of the thermophilic Saccharopolyspora hirsuta VKM Ac-666T.</title>
        <authorList>
            <person name="Lobastova T.G."/>
            <person name="Fokina V."/>
            <person name="Bragin E.Y."/>
            <person name="Shtratnikova V.Y."/>
            <person name="Starodumova I.P."/>
            <person name="Tarlachkov S.V."/>
            <person name="Donova M.V."/>
        </authorList>
    </citation>
    <scope>NUCLEOTIDE SEQUENCE [LARGE SCALE GENOMIC DNA]</scope>
    <source>
        <strain evidence="2 3">VKM Ac-666</strain>
    </source>
</reference>
<dbReference type="InterPro" id="IPR006764">
    <property type="entry name" value="SAM_dep_MeTrfase_SAV2177_type"/>
</dbReference>
<proteinExistence type="predicted"/>
<feature type="region of interest" description="Disordered" evidence="1">
    <location>
        <begin position="239"/>
        <end position="265"/>
    </location>
</feature>
<comment type="caution">
    <text evidence="2">The sequence shown here is derived from an EMBL/GenBank/DDBJ whole genome shotgun (WGS) entry which is preliminary data.</text>
</comment>
<gene>
    <name evidence="2" type="ORF">F1721_24180</name>
</gene>
<dbReference type="Proteomes" id="UP000323946">
    <property type="component" value="Unassembled WGS sequence"/>
</dbReference>
<dbReference type="Pfam" id="PF04672">
    <property type="entry name" value="Methyltransf_19"/>
    <property type="match status" value="1"/>
</dbReference>
<organism evidence="2 3">
    <name type="scientific">Saccharopolyspora hirsuta</name>
    <dbReference type="NCBI Taxonomy" id="1837"/>
    <lineage>
        <taxon>Bacteria</taxon>
        <taxon>Bacillati</taxon>
        <taxon>Actinomycetota</taxon>
        <taxon>Actinomycetes</taxon>
        <taxon>Pseudonocardiales</taxon>
        <taxon>Pseudonocardiaceae</taxon>
        <taxon>Saccharopolyspora</taxon>
    </lineage>
</organism>
<name>A0A5M7BKH9_SACHI</name>
<dbReference type="SUPFAM" id="SSF53335">
    <property type="entry name" value="S-adenosyl-L-methionine-dependent methyltransferases"/>
    <property type="match status" value="1"/>
</dbReference>
<sequence>MPERSQIPHDLDLDRPSGARVHDYFLGGGSNFSSDRELARRVLAVAPDIRLDALANRACLHRVVRACLELGVRQFLDVGCGIPTFGTTHQTAQQLAPDARVVYVDSEPLAVTQGELLLEGNPGAAIVQADLRDVDAVLTADRTRQLLDPAEPVAVLMFSVLHFIPELPAAMIGRYLDAFAPGSLLGLTHLTADHAPQTVRAVCALLDDSQHPGIARSRAELTDLLAGLDLLDPGVVPTADWRPEPGDSDLRTEAPLSYAAVARKP</sequence>
<keyword evidence="3" id="KW-1185">Reference proteome</keyword>
<evidence type="ECO:0000313" key="3">
    <source>
        <dbReference type="Proteomes" id="UP000323946"/>
    </source>
</evidence>
<dbReference type="RefSeq" id="WP_150069045.1">
    <property type="nucleotide sequence ID" value="NZ_VWPH01000011.1"/>
</dbReference>
<dbReference type="SMR" id="A0A5M7BKH9"/>
<evidence type="ECO:0000256" key="1">
    <source>
        <dbReference type="SAM" id="MobiDB-lite"/>
    </source>
</evidence>
<dbReference type="CDD" id="cd02440">
    <property type="entry name" value="AdoMet_MTases"/>
    <property type="match status" value="1"/>
</dbReference>
<dbReference type="Gene3D" id="3.40.50.150">
    <property type="entry name" value="Vaccinia Virus protein VP39"/>
    <property type="match status" value="1"/>
</dbReference>
<evidence type="ECO:0000313" key="2">
    <source>
        <dbReference type="EMBL" id="KAA5830189.1"/>
    </source>
</evidence>
<dbReference type="AlphaFoldDB" id="A0A5M7BKH9"/>